<feature type="region of interest" description="Disordered" evidence="4">
    <location>
        <begin position="69"/>
        <end position="162"/>
    </location>
</feature>
<dbReference type="VEuPathDB" id="FungiDB:C5L36_0B04560"/>
<keyword evidence="3" id="KW-0175">Coiled coil</keyword>
<feature type="region of interest" description="Disordered" evidence="4">
    <location>
        <begin position="1"/>
        <end position="23"/>
    </location>
</feature>
<evidence type="ECO:0000256" key="4">
    <source>
        <dbReference type="SAM" id="MobiDB-lite"/>
    </source>
</evidence>
<evidence type="ECO:0000259" key="5">
    <source>
        <dbReference type="SMART" id="SM01406"/>
    </source>
</evidence>
<keyword evidence="7" id="KW-1185">Reference proteome</keyword>
<dbReference type="GeneID" id="40382970"/>
<feature type="compositionally biased region" description="Basic and acidic residues" evidence="4">
    <location>
        <begin position="109"/>
        <end position="119"/>
    </location>
</feature>
<dbReference type="RefSeq" id="XP_029320682.1">
    <property type="nucleotide sequence ID" value="XM_029464823.1"/>
</dbReference>
<keyword evidence="2" id="KW-0539">Nucleus</keyword>
<feature type="compositionally biased region" description="Polar residues" evidence="4">
    <location>
        <begin position="1"/>
        <end position="18"/>
    </location>
</feature>
<name>A0A2U9R1M5_PICKU</name>
<feature type="coiled-coil region" evidence="3">
    <location>
        <begin position="261"/>
        <end position="291"/>
    </location>
</feature>
<dbReference type="STRING" id="4909.A0A2U9R1M5"/>
<feature type="compositionally biased region" description="Acidic residues" evidence="4">
    <location>
        <begin position="133"/>
        <end position="162"/>
    </location>
</feature>
<feature type="domain" description="INO80 complex subunit B-like conserved region" evidence="5">
    <location>
        <begin position="232"/>
        <end position="311"/>
    </location>
</feature>
<feature type="compositionally biased region" description="Low complexity" evidence="4">
    <location>
        <begin position="81"/>
        <end position="96"/>
    </location>
</feature>
<dbReference type="GO" id="GO:0006355">
    <property type="term" value="P:regulation of DNA-templated transcription"/>
    <property type="evidence" value="ECO:0007669"/>
    <property type="project" value="InterPro"/>
</dbReference>
<dbReference type="InterPro" id="IPR000637">
    <property type="entry name" value="HMGI/Y_DNA-bd_CS"/>
</dbReference>
<dbReference type="Proteomes" id="UP000249293">
    <property type="component" value="Chromosome 2"/>
</dbReference>
<proteinExistence type="predicted"/>
<dbReference type="EMBL" id="CP028774">
    <property type="protein sequence ID" value="AWU75205.1"/>
    <property type="molecule type" value="Genomic_DNA"/>
</dbReference>
<sequence>MVNYRCNTKQNTPKGTTMSDEDEDLLSLGYEHELGSDEEKEPELIKDMVSIKKDQSKNKSLTLKFQFTDKMKLKNMESESRASSNSSNSGGNISKSMGKKRGRKPGKLKVVELKEENTVKKRGRGRPRTRPPEDEEEEEIEFDEDEEEEEYDGEEYNSSDDEELMRMIEQGEVDEKNVDLSKLSDRQRAKYLGQSEEPEELNAEFYNGKKLPKSVLALMKGNEKKKVLTPEEIELRKADAARKRKTFNARKLEAEKKETLRKLLHRKIDKAEVKRQEMEDERKRENKLKRREIIKHKALFSYVSKKVGEEIQSFYSMQL</sequence>
<dbReference type="PROSITE" id="PS00354">
    <property type="entry name" value="HMGI_Y"/>
    <property type="match status" value="1"/>
</dbReference>
<evidence type="ECO:0000256" key="2">
    <source>
        <dbReference type="ARBA" id="ARBA00023242"/>
    </source>
</evidence>
<organism evidence="6 7">
    <name type="scientific">Pichia kudriavzevii</name>
    <name type="common">Yeast</name>
    <name type="synonym">Issatchenkia orientalis</name>
    <dbReference type="NCBI Taxonomy" id="4909"/>
    <lineage>
        <taxon>Eukaryota</taxon>
        <taxon>Fungi</taxon>
        <taxon>Dikarya</taxon>
        <taxon>Ascomycota</taxon>
        <taxon>Saccharomycotina</taxon>
        <taxon>Pichiomycetes</taxon>
        <taxon>Pichiales</taxon>
        <taxon>Pichiaceae</taxon>
        <taxon>Pichia</taxon>
    </lineage>
</organism>
<dbReference type="AlphaFoldDB" id="A0A2U9R1M5"/>
<gene>
    <name evidence="6" type="ORF">C5L36_0B04560</name>
</gene>
<evidence type="ECO:0000256" key="1">
    <source>
        <dbReference type="ARBA" id="ARBA00004123"/>
    </source>
</evidence>
<dbReference type="InterPro" id="IPR006880">
    <property type="entry name" value="INO80B_C"/>
</dbReference>
<feature type="compositionally biased region" description="Basic residues" evidence="4">
    <location>
        <begin position="120"/>
        <end position="129"/>
    </location>
</feature>
<feature type="compositionally biased region" description="Basic and acidic residues" evidence="4">
    <location>
        <begin position="69"/>
        <end position="80"/>
    </location>
</feature>
<feature type="compositionally biased region" description="Basic residues" evidence="4">
    <location>
        <begin position="97"/>
        <end position="107"/>
    </location>
</feature>
<evidence type="ECO:0000313" key="6">
    <source>
        <dbReference type="EMBL" id="AWU75205.1"/>
    </source>
</evidence>
<dbReference type="Pfam" id="PF04795">
    <property type="entry name" value="PAPA-1"/>
    <property type="match status" value="1"/>
</dbReference>
<reference evidence="6 7" key="1">
    <citation type="submission" date="2018-06" db="EMBL/GenBank/DDBJ databases">
        <title>Population genomics shows no distinction between pathogenic Candida krusei and environmental Pichia kudriavzevii: One species, four names.</title>
        <authorList>
            <person name="Douglass A.P."/>
            <person name="Offei B."/>
            <person name="Braun-Galleani S."/>
            <person name="Coughlan A.Y."/>
            <person name="Martos A."/>
            <person name="Ortiz-Merino R.A."/>
            <person name="Byrne K.P."/>
            <person name="Wolfe K.H."/>
        </authorList>
    </citation>
    <scope>NUCLEOTIDE SEQUENCE [LARGE SCALE GENOMIC DNA]</scope>
    <source>
        <strain evidence="6 7">CBS573</strain>
    </source>
</reference>
<dbReference type="KEGG" id="pkz:C5L36_0B04560"/>
<dbReference type="SMART" id="SM01406">
    <property type="entry name" value="PAPA-1"/>
    <property type="match status" value="1"/>
</dbReference>
<evidence type="ECO:0000313" key="7">
    <source>
        <dbReference type="Proteomes" id="UP000249293"/>
    </source>
</evidence>
<dbReference type="GO" id="GO:0031011">
    <property type="term" value="C:Ino80 complex"/>
    <property type="evidence" value="ECO:0007669"/>
    <property type="project" value="InterPro"/>
</dbReference>
<protein>
    <recommendedName>
        <fullName evidence="5">INO80 complex subunit B-like conserved region domain-containing protein</fullName>
    </recommendedName>
</protein>
<evidence type="ECO:0000256" key="3">
    <source>
        <dbReference type="SAM" id="Coils"/>
    </source>
</evidence>
<accession>A0A2U9R1M5</accession>
<comment type="subcellular location">
    <subcellularLocation>
        <location evidence="1">Nucleus</location>
    </subcellularLocation>
</comment>
<dbReference type="OrthoDB" id="2021186at2759"/>